<dbReference type="GeneID" id="57133111"/>
<dbReference type="InterPro" id="IPR006128">
    <property type="entry name" value="Lipoprotein_PsaA-like"/>
</dbReference>
<accession>A0A094Y112</accession>
<dbReference type="GO" id="GO:0030313">
    <property type="term" value="C:cell envelope"/>
    <property type="evidence" value="ECO:0007669"/>
    <property type="project" value="UniProtKB-SubCell"/>
</dbReference>
<dbReference type="InterPro" id="IPR006127">
    <property type="entry name" value="ZnuA-like"/>
</dbReference>
<comment type="similarity">
    <text evidence="5">Belongs to the bacterial solute-binding protein 9 family.</text>
</comment>
<dbReference type="AlphaFoldDB" id="A0A094Y112"/>
<keyword evidence="2 5" id="KW-0813">Transport</keyword>
<dbReference type="PANTHER" id="PTHR42953">
    <property type="entry name" value="HIGH-AFFINITY ZINC UPTAKE SYSTEM PROTEIN ZNUA-RELATED"/>
    <property type="match status" value="1"/>
</dbReference>
<dbReference type="PANTHER" id="PTHR42953:SF1">
    <property type="entry name" value="METAL-BINDING PROTEIN HI_0362-RELATED"/>
    <property type="match status" value="1"/>
</dbReference>
<dbReference type="SUPFAM" id="SSF53807">
    <property type="entry name" value="Helical backbone' metal receptor"/>
    <property type="match status" value="1"/>
</dbReference>
<dbReference type="PRINTS" id="PR00690">
    <property type="entry name" value="ADHESNFAMILY"/>
</dbReference>
<proteinExistence type="inferred from homology"/>
<name>A0A094Y112_LATSK</name>
<dbReference type="InterPro" id="IPR050492">
    <property type="entry name" value="Bact_metal-bind_prot9"/>
</dbReference>
<dbReference type="Proteomes" id="UP000239650">
    <property type="component" value="Unassembled WGS sequence"/>
</dbReference>
<gene>
    <name evidence="6" type="primary">psaA</name>
    <name evidence="6" type="ORF">LAS9267_01606</name>
</gene>
<keyword evidence="6" id="KW-0449">Lipoprotein</keyword>
<organism evidence="6 7">
    <name type="scientific">Latilactobacillus sakei</name>
    <name type="common">Lactobacillus sakei</name>
    <dbReference type="NCBI Taxonomy" id="1599"/>
    <lineage>
        <taxon>Bacteria</taxon>
        <taxon>Bacillati</taxon>
        <taxon>Bacillota</taxon>
        <taxon>Bacilli</taxon>
        <taxon>Lactobacillales</taxon>
        <taxon>Lactobacillaceae</taxon>
        <taxon>Latilactobacillus</taxon>
    </lineage>
</organism>
<dbReference type="PROSITE" id="PS51257">
    <property type="entry name" value="PROKAR_LIPOPROTEIN"/>
    <property type="match status" value="1"/>
</dbReference>
<evidence type="ECO:0000256" key="4">
    <source>
        <dbReference type="ARBA" id="ARBA00022729"/>
    </source>
</evidence>
<evidence type="ECO:0000256" key="3">
    <source>
        <dbReference type="ARBA" id="ARBA00022723"/>
    </source>
</evidence>
<evidence type="ECO:0000256" key="2">
    <source>
        <dbReference type="ARBA" id="ARBA00022448"/>
    </source>
</evidence>
<evidence type="ECO:0000256" key="5">
    <source>
        <dbReference type="RuleBase" id="RU003512"/>
    </source>
</evidence>
<dbReference type="GO" id="GO:0030001">
    <property type="term" value="P:metal ion transport"/>
    <property type="evidence" value="ECO:0007669"/>
    <property type="project" value="InterPro"/>
</dbReference>
<dbReference type="GO" id="GO:0046872">
    <property type="term" value="F:metal ion binding"/>
    <property type="evidence" value="ECO:0007669"/>
    <property type="project" value="UniProtKB-KW"/>
</dbReference>
<keyword evidence="4" id="KW-0732">Signal</keyword>
<keyword evidence="3" id="KW-0479">Metal-binding</keyword>
<dbReference type="EMBL" id="OKRC01000008">
    <property type="protein sequence ID" value="SPE22269.1"/>
    <property type="molecule type" value="Genomic_DNA"/>
</dbReference>
<sequence>MNKKRLGIVALLLMVAMVVAGCGQTKQTTKGIQVVSSLDFYGEAAQAVLGKHGQVTSIINSPSLDPHSYEPTTQDAKKVAQADVVIENGLGYDQWLSKVAASSDSDQQTMITVNKLMKRTDGANEHLWYDLETMPTLTKQLITRFSKIDPAHKADFQKNGQAYLKKLAGLKTQLAGLKAQAKGQKVAVSEPVFDYALKEMGYQVANQHFAKAIEDGTDPSPQDIDAMRQLIKKHQIAFLVVNKQEESRTIKEMHQLATKEKVPVVQVTETLPAKQTYLTWMQQQFDAVGKAQNVK</sequence>
<dbReference type="RefSeq" id="WP_035147005.1">
    <property type="nucleotide sequence ID" value="NZ_CAKMCP010000006.1"/>
</dbReference>
<comment type="subcellular location">
    <subcellularLocation>
        <location evidence="1">Cell envelope</location>
    </subcellularLocation>
</comment>
<evidence type="ECO:0000313" key="7">
    <source>
        <dbReference type="Proteomes" id="UP000239650"/>
    </source>
</evidence>
<dbReference type="Gene3D" id="3.40.50.1980">
    <property type="entry name" value="Nitrogenase molybdenum iron protein domain"/>
    <property type="match status" value="2"/>
</dbReference>
<protein>
    <submittedName>
        <fullName evidence="6">Manganese ABC transporter substrate-binding lipoprotein</fullName>
    </submittedName>
</protein>
<reference evidence="6 7" key="1">
    <citation type="submission" date="2018-02" db="EMBL/GenBank/DDBJ databases">
        <authorList>
            <person name="Rodrigo-Torres L."/>
            <person name="Arahal R. D."/>
            <person name="Lucena T."/>
        </authorList>
    </citation>
    <scope>NUCLEOTIDE SEQUENCE [LARGE SCALE GENOMIC DNA]</scope>
    <source>
        <strain evidence="6 7">CECT 9267</strain>
    </source>
</reference>
<comment type="caution">
    <text evidence="6">The sequence shown here is derived from an EMBL/GenBank/DDBJ whole genome shotgun (WGS) entry which is preliminary data.</text>
</comment>
<evidence type="ECO:0000256" key="1">
    <source>
        <dbReference type="ARBA" id="ARBA00004196"/>
    </source>
</evidence>
<dbReference type="Pfam" id="PF01297">
    <property type="entry name" value="ZnuA"/>
    <property type="match status" value="1"/>
</dbReference>
<evidence type="ECO:0000313" key="6">
    <source>
        <dbReference type="EMBL" id="SPE22269.1"/>
    </source>
</evidence>
<dbReference type="GO" id="GO:0007155">
    <property type="term" value="P:cell adhesion"/>
    <property type="evidence" value="ECO:0007669"/>
    <property type="project" value="InterPro"/>
</dbReference>